<evidence type="ECO:0000256" key="7">
    <source>
        <dbReference type="ARBA" id="ARBA00022842"/>
    </source>
</evidence>
<evidence type="ECO:0000313" key="17">
    <source>
        <dbReference type="EMBL" id="BBA85013.1"/>
    </source>
</evidence>
<evidence type="ECO:0000256" key="2">
    <source>
        <dbReference type="ARBA" id="ARBA00001941"/>
    </source>
</evidence>
<dbReference type="CDD" id="cd07033">
    <property type="entry name" value="TPP_PYR_DXS_TK_like"/>
    <property type="match status" value="1"/>
</dbReference>
<dbReference type="Pfam" id="PF02779">
    <property type="entry name" value="Transket_pyr"/>
    <property type="match status" value="1"/>
</dbReference>
<evidence type="ECO:0000256" key="15">
    <source>
        <dbReference type="PIRSR" id="PIRSR605478-5"/>
    </source>
</evidence>
<feature type="binding site" evidence="13">
    <location>
        <position position="261"/>
    </location>
    <ligand>
        <name>thiamine diphosphate</name>
        <dbReference type="ChEBI" id="CHEBI:58937"/>
    </ligand>
</feature>
<reference evidence="17 18" key="1">
    <citation type="journal article" date="2017" name="Proc. Natl. Acad. Sci. U.S.A.">
        <title>Small genome symbiont underlies cuticle hardness in beetles.</title>
        <authorList>
            <person name="Anbutsu H."/>
            <person name="Moriyama M."/>
            <person name="Nikoh N."/>
            <person name="Hosokawa T."/>
            <person name="Futahashi R."/>
            <person name="Tanahashi M."/>
            <person name="Meng X.Y."/>
            <person name="Kuriwada T."/>
            <person name="Mori N."/>
            <person name="Oshima K."/>
            <person name="Hattori M."/>
            <person name="Fujie M."/>
            <person name="Satoh N."/>
            <person name="Maeda T."/>
            <person name="Shigenobu S."/>
            <person name="Koga R."/>
            <person name="Fukatsu T."/>
        </authorList>
    </citation>
    <scope>NUCLEOTIDE SEQUENCE [LARGE SCALE GENOMIC DNA]</scope>
    <source>
        <strain evidence="17">NARRFE1</strain>
    </source>
</reference>
<dbReference type="InterPro" id="IPR009014">
    <property type="entry name" value="Transketo_C/PFOR_II"/>
</dbReference>
<dbReference type="Gene3D" id="3.40.50.920">
    <property type="match status" value="1"/>
</dbReference>
<evidence type="ECO:0000256" key="3">
    <source>
        <dbReference type="ARBA" id="ARBA00007131"/>
    </source>
</evidence>
<dbReference type="PANTHER" id="PTHR43522:SF2">
    <property type="entry name" value="TRANSKETOLASE 1-RELATED"/>
    <property type="match status" value="1"/>
</dbReference>
<feature type="binding site" evidence="12">
    <location>
        <position position="472"/>
    </location>
    <ligand>
        <name>substrate</name>
    </ligand>
</feature>
<feature type="binding site" evidence="12">
    <location>
        <position position="388"/>
    </location>
    <ligand>
        <name>substrate</name>
    </ligand>
</feature>
<keyword evidence="7 14" id="KW-0460">Magnesium</keyword>
<dbReference type="EMBL" id="AP018161">
    <property type="protein sequence ID" value="BBA85013.1"/>
    <property type="molecule type" value="Genomic_DNA"/>
</dbReference>
<dbReference type="NCBIfam" id="TIGR00232">
    <property type="entry name" value="tktlase_bact"/>
    <property type="match status" value="1"/>
</dbReference>
<keyword evidence="18" id="KW-1185">Reference proteome</keyword>
<evidence type="ECO:0000256" key="6">
    <source>
        <dbReference type="ARBA" id="ARBA00022723"/>
    </source>
</evidence>
<evidence type="ECO:0000256" key="14">
    <source>
        <dbReference type="PIRSR" id="PIRSR605478-4"/>
    </source>
</evidence>
<feature type="binding site" evidence="13">
    <location>
        <begin position="115"/>
        <end position="117"/>
    </location>
    <ligand>
        <name>thiamine diphosphate</name>
        <dbReference type="ChEBI" id="CHEBI:58937"/>
    </ligand>
</feature>
<dbReference type="GO" id="GO:0046872">
    <property type="term" value="F:metal ion binding"/>
    <property type="evidence" value="ECO:0007669"/>
    <property type="project" value="UniProtKB-KW"/>
</dbReference>
<organism evidence="17 18">
    <name type="scientific">endosymbiont of Rhynchophorus ferrugineus</name>
    <dbReference type="NCBI Taxonomy" id="1972133"/>
    <lineage>
        <taxon>Bacteria</taxon>
        <taxon>Pseudomonadati</taxon>
        <taxon>Pseudomonadota</taxon>
        <taxon>Gammaproteobacteria</taxon>
        <taxon>Candidatus Nardonella</taxon>
    </lineage>
</organism>
<feature type="binding site" evidence="13">
    <location>
        <position position="157"/>
    </location>
    <ligand>
        <name>thiamine diphosphate</name>
        <dbReference type="ChEBI" id="CHEBI:58937"/>
    </ligand>
</feature>
<comment type="cofactor">
    <cofactor evidence="1">
        <name>Ca(2+)</name>
        <dbReference type="ChEBI" id="CHEBI:29108"/>
    </cofactor>
</comment>
<feature type="binding site" evidence="12">
    <location>
        <position position="523"/>
    </location>
    <ligand>
        <name>substrate</name>
    </ligand>
</feature>
<comment type="similarity">
    <text evidence="3">Belongs to the transketolase family.</text>
</comment>
<dbReference type="InterPro" id="IPR029061">
    <property type="entry name" value="THDP-binding"/>
</dbReference>
<dbReference type="GO" id="GO:0004802">
    <property type="term" value="F:transketolase activity"/>
    <property type="evidence" value="ECO:0007669"/>
    <property type="project" value="UniProtKB-UniRule"/>
</dbReference>
<evidence type="ECO:0000256" key="10">
    <source>
        <dbReference type="NCBIfam" id="TIGR00232"/>
    </source>
</evidence>
<dbReference type="GO" id="GO:0006098">
    <property type="term" value="P:pentose-phosphate shunt"/>
    <property type="evidence" value="ECO:0007669"/>
    <property type="project" value="TreeGrafter"/>
</dbReference>
<dbReference type="PROSITE" id="PS00801">
    <property type="entry name" value="TRANSKETOLASE_1"/>
    <property type="match status" value="1"/>
</dbReference>
<evidence type="ECO:0000313" key="18">
    <source>
        <dbReference type="Proteomes" id="UP000289537"/>
    </source>
</evidence>
<dbReference type="KEGG" id="eor:NARRFE1_00620"/>
<sequence>MNCSRKRLANAIRILSMDSVEYAKSGHPGSAMGMADVAEVLWRDYINHNPNNPNWFNRDRFILSNGHSSILLYSILHLTGYNLSIEDLKNFRKINSKTPGHPEYGNTSGIEISTGPLGQGLANAVGFAISEKVLSSQFNKPGYNIIDNYTYVFVGDGCLMEGISHEACSIAGNLNLGKLIVFYDKNGISIDGYTKNWFNDNTELRFISYGWNVIDIDGHNSLDIKNAINEARNVLNKPSLIICNTIIGYGSPNKSNKNIIHGNPLGKEEIKLTRDNLNWKIYDEFFIPSDIYKEWNSLEKGNIKESNWNKLFLEYSNKFPELSKELIRRINKSLPYDWEYKNNIFLNEFLKNDLYNNISTREASKNILEKYGKLLPELLGGSADLSSSNLTNWSNLSYIKYNTSGNYIYFGVREFAMTAISNGISIYKGFIPYTSTFLVFSDYAKNAIRMSSIMSIQNIFIYTHDSILLGEDGPTHQPIEHINSLRDVPNLILWRPCNQIETFFAWKNAIENRNKPTVIILSRQKIKNYIDLDININNISKGGYILKENNSKNNDLNISIIFSGSEIEISMAIYNYLISKNINCKIISMPSISIFMNQSKEYRKNIIDNNSKKIIIELCTTNYWYKYVNYNDSIIIGLEDFGKSGSDLDLINIFKFDLNSIINKINLFLKI</sequence>
<dbReference type="Proteomes" id="UP000289537">
    <property type="component" value="Chromosome"/>
</dbReference>
<feature type="binding site" evidence="13">
    <location>
        <position position="186"/>
    </location>
    <ligand>
        <name>thiamine diphosphate</name>
        <dbReference type="ChEBI" id="CHEBI:58937"/>
    </ligand>
</feature>
<feature type="binding site" evidence="12">
    <location>
        <position position="361"/>
    </location>
    <ligand>
        <name>substrate</name>
    </ligand>
</feature>
<feature type="binding site" evidence="12">
    <location>
        <position position="476"/>
    </location>
    <ligand>
        <name>substrate</name>
    </ligand>
</feature>
<dbReference type="SUPFAM" id="SSF52922">
    <property type="entry name" value="TK C-terminal domain-like"/>
    <property type="match status" value="1"/>
</dbReference>
<dbReference type="InterPro" id="IPR049557">
    <property type="entry name" value="Transketolase_CS"/>
</dbReference>
<feature type="binding site" evidence="12">
    <location>
        <position position="27"/>
    </location>
    <ligand>
        <name>substrate</name>
    </ligand>
</feature>
<feature type="site" description="Important for catalytic activity" evidence="15">
    <location>
        <position position="261"/>
    </location>
</feature>
<feature type="binding site" evidence="13">
    <location>
        <position position="440"/>
    </location>
    <ligand>
        <name>thiamine diphosphate</name>
        <dbReference type="ChEBI" id="CHEBI:58937"/>
    </ligand>
</feature>
<feature type="binding site" evidence="12">
    <location>
        <position position="464"/>
    </location>
    <ligand>
        <name>substrate</name>
    </ligand>
</feature>
<evidence type="ECO:0000256" key="13">
    <source>
        <dbReference type="PIRSR" id="PIRSR605478-3"/>
    </source>
</evidence>
<feature type="binding site" evidence="13">
    <location>
        <position position="67"/>
    </location>
    <ligand>
        <name>thiamine diphosphate</name>
        <dbReference type="ChEBI" id="CHEBI:58937"/>
    </ligand>
</feature>
<comment type="cofactor">
    <cofactor evidence="14">
        <name>Mg(2+)</name>
        <dbReference type="ChEBI" id="CHEBI:18420"/>
    </cofactor>
    <text evidence="14">Binds 1 Mg(2+) ion per subunit. Can also utilize other divalent metal cations, such as Ca(2+), Mn(2+) and Co(2+).</text>
</comment>
<protein>
    <recommendedName>
        <fullName evidence="4 10">Transketolase</fullName>
        <ecNumber evidence="4 10">2.2.1.1</ecNumber>
    </recommendedName>
</protein>
<evidence type="ECO:0000256" key="4">
    <source>
        <dbReference type="ARBA" id="ARBA00013152"/>
    </source>
</evidence>
<evidence type="ECO:0000256" key="5">
    <source>
        <dbReference type="ARBA" id="ARBA00022679"/>
    </source>
</evidence>
<keyword evidence="5" id="KW-0808">Transferase</keyword>
<dbReference type="InterPro" id="IPR005475">
    <property type="entry name" value="Transketolase-like_Pyr-bd"/>
</dbReference>
<keyword evidence="6 14" id="KW-0479">Metal-binding</keyword>
<keyword evidence="8 13" id="KW-0786">Thiamine pyrophosphate</keyword>
<dbReference type="GO" id="GO:0005829">
    <property type="term" value="C:cytosol"/>
    <property type="evidence" value="ECO:0007669"/>
    <property type="project" value="TreeGrafter"/>
</dbReference>
<feature type="active site" description="Proton donor" evidence="11">
    <location>
        <position position="414"/>
    </location>
</feature>
<dbReference type="RefSeq" id="WP_148708364.1">
    <property type="nucleotide sequence ID" value="NZ_AP018161.1"/>
</dbReference>
<dbReference type="AlphaFoldDB" id="A0A2Z5TGN8"/>
<dbReference type="EC" id="2.2.1.1" evidence="4 10"/>
<dbReference type="FunFam" id="3.40.50.970:FF:000003">
    <property type="entry name" value="Transketolase"/>
    <property type="match status" value="1"/>
</dbReference>
<comment type="cofactor">
    <cofactor evidence="2">
        <name>Co(2+)</name>
        <dbReference type="ChEBI" id="CHEBI:48828"/>
    </cofactor>
</comment>
<dbReference type="OrthoDB" id="8732661at2"/>
<dbReference type="InterPro" id="IPR055152">
    <property type="entry name" value="Transketolase-like_C_2"/>
</dbReference>
<feature type="binding site" evidence="14">
    <location>
        <position position="156"/>
    </location>
    <ligand>
        <name>Mg(2+)</name>
        <dbReference type="ChEBI" id="CHEBI:18420"/>
    </ligand>
</feature>
<feature type="site" description="Important for catalytic activity" evidence="15">
    <location>
        <position position="27"/>
    </location>
</feature>
<gene>
    <name evidence="17" type="primary">tktA</name>
    <name evidence="17" type="ORF">NARRFE1_00620</name>
</gene>
<dbReference type="InterPro" id="IPR033247">
    <property type="entry name" value="Transketolase_fam"/>
</dbReference>
<dbReference type="FunFam" id="3.40.50.970:FF:000004">
    <property type="entry name" value="Transketolase"/>
    <property type="match status" value="1"/>
</dbReference>
<evidence type="ECO:0000256" key="1">
    <source>
        <dbReference type="ARBA" id="ARBA00001913"/>
    </source>
</evidence>
<comment type="catalytic activity">
    <reaction evidence="9">
        <text>D-sedoheptulose 7-phosphate + D-glyceraldehyde 3-phosphate = aldehydo-D-ribose 5-phosphate + D-xylulose 5-phosphate</text>
        <dbReference type="Rhea" id="RHEA:10508"/>
        <dbReference type="ChEBI" id="CHEBI:57483"/>
        <dbReference type="ChEBI" id="CHEBI:57737"/>
        <dbReference type="ChEBI" id="CHEBI:58273"/>
        <dbReference type="ChEBI" id="CHEBI:59776"/>
        <dbReference type="EC" id="2.2.1.1"/>
    </reaction>
</comment>
<dbReference type="Gene3D" id="3.40.50.970">
    <property type="match status" value="2"/>
</dbReference>
<dbReference type="CDD" id="cd02012">
    <property type="entry name" value="TPP_TK"/>
    <property type="match status" value="1"/>
</dbReference>
<dbReference type="InterPro" id="IPR005474">
    <property type="entry name" value="Transketolase_N"/>
</dbReference>
<evidence type="ECO:0000256" key="11">
    <source>
        <dbReference type="PIRSR" id="PIRSR605478-1"/>
    </source>
</evidence>
<dbReference type="Pfam" id="PF22613">
    <property type="entry name" value="Transketolase_C_1"/>
    <property type="match status" value="1"/>
</dbReference>
<feature type="binding site" evidence="14">
    <location>
        <position position="186"/>
    </location>
    <ligand>
        <name>Mg(2+)</name>
        <dbReference type="ChEBI" id="CHEBI:18420"/>
    </ligand>
</feature>
<evidence type="ECO:0000256" key="9">
    <source>
        <dbReference type="ARBA" id="ARBA00049473"/>
    </source>
</evidence>
<dbReference type="Pfam" id="PF00456">
    <property type="entry name" value="Transketolase_N"/>
    <property type="match status" value="1"/>
</dbReference>
<feature type="domain" description="Transketolase-like pyrimidine-binding" evidence="16">
    <location>
        <begin position="358"/>
        <end position="528"/>
    </location>
</feature>
<feature type="binding site" evidence="12">
    <location>
        <position position="261"/>
    </location>
    <ligand>
        <name>substrate</name>
    </ligand>
</feature>
<dbReference type="SUPFAM" id="SSF52518">
    <property type="entry name" value="Thiamin diphosphate-binding fold (THDP-binding)"/>
    <property type="match status" value="2"/>
</dbReference>
<dbReference type="PANTHER" id="PTHR43522">
    <property type="entry name" value="TRANSKETOLASE"/>
    <property type="match status" value="1"/>
</dbReference>
<accession>A0A2Z5TGN8</accession>
<evidence type="ECO:0000256" key="12">
    <source>
        <dbReference type="PIRSR" id="PIRSR605478-2"/>
    </source>
</evidence>
<name>A0A2Z5TGN8_9GAMM</name>
<evidence type="ECO:0000259" key="16">
    <source>
        <dbReference type="SMART" id="SM00861"/>
    </source>
</evidence>
<evidence type="ECO:0000256" key="8">
    <source>
        <dbReference type="ARBA" id="ARBA00023052"/>
    </source>
</evidence>
<comment type="cofactor">
    <cofactor evidence="13">
        <name>thiamine diphosphate</name>
        <dbReference type="ChEBI" id="CHEBI:58937"/>
    </cofactor>
    <text evidence="13">Binds 1 thiamine pyrophosphate per subunit. During the reaction, the substrate forms a covalent intermediate with the cofactor.</text>
</comment>
<feature type="binding site" evidence="14">
    <location>
        <position position="188"/>
    </location>
    <ligand>
        <name>Mg(2+)</name>
        <dbReference type="ChEBI" id="CHEBI:18420"/>
    </ligand>
</feature>
<dbReference type="InterPro" id="IPR005478">
    <property type="entry name" value="Transketolase_bac-like"/>
</dbReference>
<dbReference type="SMART" id="SM00861">
    <property type="entry name" value="Transket_pyr"/>
    <property type="match status" value="1"/>
</dbReference>
<proteinExistence type="inferred from homology"/>